<gene>
    <name evidence="1" type="ORF">GMA8713_03038</name>
</gene>
<sequence length="81" mass="9695">MVVKTNNNDFINEGWKSLARATYRGGLLAKLVHAMWHFNRKHFLIQELSKNLDDERFLQDVGLTRAEVEREIQKLRRRKPF</sequence>
<reference evidence="2" key="1">
    <citation type="submission" date="2016-02" db="EMBL/GenBank/DDBJ databases">
        <authorList>
            <person name="Rodrigo-Torres Lidia"/>
            <person name="Arahal R.David."/>
        </authorList>
    </citation>
    <scope>NUCLEOTIDE SEQUENCE [LARGE SCALE GENOMIC DNA]</scope>
    <source>
        <strain evidence="2">CECT 8713</strain>
    </source>
</reference>
<dbReference type="RefSeq" id="WP_062711544.1">
    <property type="nucleotide sequence ID" value="NZ_CAWRCI010000028.1"/>
</dbReference>
<dbReference type="EMBL" id="FIZY01000028">
    <property type="protein sequence ID" value="CZF84273.1"/>
    <property type="molecule type" value="Genomic_DNA"/>
</dbReference>
<keyword evidence="2" id="KW-1185">Reference proteome</keyword>
<evidence type="ECO:0000313" key="2">
    <source>
        <dbReference type="Proteomes" id="UP000073601"/>
    </source>
</evidence>
<organism evidence="1 2">
    <name type="scientific">Grimontia marina</name>
    <dbReference type="NCBI Taxonomy" id="646534"/>
    <lineage>
        <taxon>Bacteria</taxon>
        <taxon>Pseudomonadati</taxon>
        <taxon>Pseudomonadota</taxon>
        <taxon>Gammaproteobacteria</taxon>
        <taxon>Vibrionales</taxon>
        <taxon>Vibrionaceae</taxon>
        <taxon>Grimontia</taxon>
    </lineage>
</organism>
<proteinExistence type="predicted"/>
<dbReference type="Proteomes" id="UP000073601">
    <property type="component" value="Unassembled WGS sequence"/>
</dbReference>
<protein>
    <submittedName>
        <fullName evidence="1">Uncharacterized protein</fullName>
    </submittedName>
</protein>
<dbReference type="AlphaFoldDB" id="A0A128FBT2"/>
<accession>A0A128FBT2</accession>
<dbReference type="OrthoDB" id="5917679at2"/>
<evidence type="ECO:0000313" key="1">
    <source>
        <dbReference type="EMBL" id="CZF84273.1"/>
    </source>
</evidence>
<name>A0A128FBT2_9GAMM</name>